<evidence type="ECO:0000259" key="10">
    <source>
        <dbReference type="Pfam" id="PF00263"/>
    </source>
</evidence>
<dbReference type="GO" id="GO:0009279">
    <property type="term" value="C:cell outer membrane"/>
    <property type="evidence" value="ECO:0007669"/>
    <property type="project" value="UniProtKB-SubCell"/>
</dbReference>
<dbReference type="PRINTS" id="PR00811">
    <property type="entry name" value="BCTERIALGSPD"/>
</dbReference>
<evidence type="ECO:0000313" key="13">
    <source>
        <dbReference type="Proteomes" id="UP000825701"/>
    </source>
</evidence>
<dbReference type="InterPro" id="IPR049371">
    <property type="entry name" value="GspD-like_N0"/>
</dbReference>
<dbReference type="Gene3D" id="3.55.50.30">
    <property type="match status" value="1"/>
</dbReference>
<evidence type="ECO:0000256" key="7">
    <source>
        <dbReference type="ARBA" id="ARBA00023136"/>
    </source>
</evidence>
<dbReference type="KEGG" id="cmet:K6K41_10895"/>
<feature type="compositionally biased region" description="Polar residues" evidence="9">
    <location>
        <begin position="434"/>
        <end position="444"/>
    </location>
</feature>
<evidence type="ECO:0000256" key="2">
    <source>
        <dbReference type="ARBA" id="ARBA00006980"/>
    </source>
</evidence>
<keyword evidence="3" id="KW-0813">Transport</keyword>
<feature type="domain" description="Type II/III secretion system secretin-like" evidence="10">
    <location>
        <begin position="582"/>
        <end position="751"/>
    </location>
</feature>
<evidence type="ECO:0000256" key="4">
    <source>
        <dbReference type="ARBA" id="ARBA00022452"/>
    </source>
</evidence>
<dbReference type="AlphaFoldDB" id="A0A9E6RJT5"/>
<keyword evidence="4" id="KW-1134">Transmembrane beta strand</keyword>
<proteinExistence type="inferred from homology"/>
<evidence type="ECO:0000256" key="8">
    <source>
        <dbReference type="ARBA" id="ARBA00023237"/>
    </source>
</evidence>
<feature type="compositionally biased region" description="Low complexity" evidence="9">
    <location>
        <begin position="394"/>
        <end position="420"/>
    </location>
</feature>
<dbReference type="EMBL" id="CP081869">
    <property type="protein sequence ID" value="QZO02332.1"/>
    <property type="molecule type" value="Genomic_DNA"/>
</dbReference>
<name>A0A9E6RJT5_9HYPH</name>
<dbReference type="PROSITE" id="PS51257">
    <property type="entry name" value="PROKAR_LIPOPROTEIN"/>
    <property type="match status" value="1"/>
</dbReference>
<dbReference type="GO" id="GO:0015628">
    <property type="term" value="P:protein secretion by the type II secretion system"/>
    <property type="evidence" value="ECO:0007669"/>
    <property type="project" value="InterPro"/>
</dbReference>
<dbReference type="Gene3D" id="3.30.1370.120">
    <property type="match status" value="2"/>
</dbReference>
<dbReference type="InterPro" id="IPR038591">
    <property type="entry name" value="NolW-like_sf"/>
</dbReference>
<evidence type="ECO:0000256" key="5">
    <source>
        <dbReference type="ARBA" id="ARBA00022692"/>
    </source>
</evidence>
<feature type="compositionally biased region" description="Low complexity" evidence="9">
    <location>
        <begin position="445"/>
        <end position="459"/>
    </location>
</feature>
<dbReference type="Pfam" id="PF21305">
    <property type="entry name" value="type_II_gspD_N0"/>
    <property type="match status" value="1"/>
</dbReference>
<evidence type="ECO:0000313" key="12">
    <source>
        <dbReference type="EMBL" id="QZO02332.1"/>
    </source>
</evidence>
<evidence type="ECO:0000256" key="6">
    <source>
        <dbReference type="ARBA" id="ARBA00022927"/>
    </source>
</evidence>
<sequence length="783" mass="81446">MRFAGVVAGGLACLGMLVGCSATTEEAAPRSSLMNTGLFTDLKARQPRSERSGPLAMTVANSATTNIVATDGPAGSEATLKPMAFVGDADEGGAVGQSEAGNGARGGAYRLNFENADVREVVQAVLGETLRINYTMTEDVSGKVTISSPRAMNSQELLSALEASLNANGFSMTKSAGGYRIAPTSVGGGVVDTPFATQPSYGVSVVPLRHVSAATMGKLVAGFITENDGLRVDQARNAMVVRGPGSKRQEAIEAIMSFDADWMQNQAVGIYEVRRAAPDAVVAELNRVFDAEKGASGGVIQFKPIGRLRAVMVVSKNPALLKRAETWVRRLDRDTQSGSENVFVYKARYRDSKELARIVSTLFRAGGDGGRGASASTGQRSAGASSSAFDRNGSESGSSSSSGFGSGSSSFGSGSSSSGSDAARASLQGRAGAGQQSAFNNPNFGEQTEGSQSGQESGGDSIDLTSQSQGDRANVLISADPANNAVVVYADGYTYQKILAALRQLDSAPLQVAIQATIAEVTLNDEMKQGVEYFVKSQNVGLGNNNGSVSLFGSAANALGKLAPGFNILLGTNSSPDVLISALDQVTDVEVLSSPSLVVAENQPANFQVGDEVPVQTQSLATANQVNPNNPSLLSSVEYKDTGVILNVTPRIGSNDAVTMQIEQEISSVRGGSGANTLTPTLSKRRVASNISVTSGQTVLLAGLISKRDERGKNQVPLLGDLPGVGGLFGQRSRLNQRTELVVFIRPTVIRTGEDAQSVAEEFRSRLLVARPPQGATRANYSK</sequence>
<evidence type="ECO:0000256" key="9">
    <source>
        <dbReference type="SAM" id="MobiDB-lite"/>
    </source>
</evidence>
<dbReference type="InterPro" id="IPR050810">
    <property type="entry name" value="Bact_Secretion_Sys_Channel"/>
</dbReference>
<dbReference type="NCBIfam" id="TIGR02517">
    <property type="entry name" value="type_II_gspD"/>
    <property type="match status" value="1"/>
</dbReference>
<reference evidence="12" key="1">
    <citation type="submission" date="2021-08" db="EMBL/GenBank/DDBJ databases">
        <authorList>
            <person name="Zhang H."/>
            <person name="Xu M."/>
            <person name="Yu Z."/>
            <person name="Yang L."/>
            <person name="Cai Y."/>
        </authorList>
    </citation>
    <scope>NUCLEOTIDE SEQUENCE</scope>
    <source>
        <strain evidence="12">CHL1</strain>
    </source>
</reference>
<dbReference type="GO" id="GO:0015627">
    <property type="term" value="C:type II protein secretion system complex"/>
    <property type="evidence" value="ECO:0007669"/>
    <property type="project" value="InterPro"/>
</dbReference>
<accession>A0A9E6RJT5</accession>
<keyword evidence="7" id="KW-0472">Membrane</keyword>
<dbReference type="InterPro" id="IPR004846">
    <property type="entry name" value="T2SS/T3SS_dom"/>
</dbReference>
<dbReference type="PANTHER" id="PTHR30332">
    <property type="entry name" value="PROBABLE GENERAL SECRETION PATHWAY PROTEIN D"/>
    <property type="match status" value="1"/>
</dbReference>
<organism evidence="12 13">
    <name type="scientific">Chenggangzhangella methanolivorans</name>
    <dbReference type="NCBI Taxonomy" id="1437009"/>
    <lineage>
        <taxon>Bacteria</taxon>
        <taxon>Pseudomonadati</taxon>
        <taxon>Pseudomonadota</taxon>
        <taxon>Alphaproteobacteria</taxon>
        <taxon>Hyphomicrobiales</taxon>
        <taxon>Methylopilaceae</taxon>
        <taxon>Chenggangzhangella</taxon>
    </lineage>
</organism>
<dbReference type="InterPro" id="IPR013356">
    <property type="entry name" value="T2SS_GspD"/>
</dbReference>
<feature type="region of interest" description="Disordered" evidence="9">
    <location>
        <begin position="367"/>
        <end position="467"/>
    </location>
</feature>
<keyword evidence="8" id="KW-0998">Cell outer membrane</keyword>
<dbReference type="Proteomes" id="UP000825701">
    <property type="component" value="Chromosome"/>
</dbReference>
<evidence type="ECO:0000259" key="11">
    <source>
        <dbReference type="Pfam" id="PF21305"/>
    </source>
</evidence>
<dbReference type="PANTHER" id="PTHR30332:SF25">
    <property type="entry name" value="SECRETIN XPSD"/>
    <property type="match status" value="1"/>
</dbReference>
<comment type="similarity">
    <text evidence="2">Belongs to the bacterial secretin family. GSP D subfamily.</text>
</comment>
<keyword evidence="6" id="KW-0653">Protein transport</keyword>
<comment type="subcellular location">
    <subcellularLocation>
        <location evidence="1">Cell outer membrane</location>
    </subcellularLocation>
</comment>
<feature type="compositionally biased region" description="Polar residues" evidence="9">
    <location>
        <begin position="379"/>
        <end position="389"/>
    </location>
</feature>
<keyword evidence="13" id="KW-1185">Reference proteome</keyword>
<feature type="domain" description="GspD-like N0" evidence="11">
    <location>
        <begin position="111"/>
        <end position="181"/>
    </location>
</feature>
<keyword evidence="5" id="KW-0812">Transmembrane</keyword>
<evidence type="ECO:0000256" key="3">
    <source>
        <dbReference type="ARBA" id="ARBA00022448"/>
    </source>
</evidence>
<evidence type="ECO:0000256" key="1">
    <source>
        <dbReference type="ARBA" id="ARBA00004442"/>
    </source>
</evidence>
<gene>
    <name evidence="12" type="primary">gspD</name>
    <name evidence="12" type="ORF">K6K41_10895</name>
</gene>
<dbReference type="Pfam" id="PF00263">
    <property type="entry name" value="Secretin"/>
    <property type="match status" value="1"/>
</dbReference>
<protein>
    <submittedName>
        <fullName evidence="12">Type II secretion system secretin GspD</fullName>
    </submittedName>
</protein>
<dbReference type="InterPro" id="IPR001775">
    <property type="entry name" value="GspD/PilQ"/>
</dbReference>